<keyword evidence="3 7" id="KW-1133">Transmembrane helix</keyword>
<evidence type="ECO:0000259" key="9">
    <source>
        <dbReference type="Pfam" id="PF13664"/>
    </source>
</evidence>
<feature type="domain" description="TMEM205-like" evidence="9">
    <location>
        <begin position="294"/>
        <end position="394"/>
    </location>
</feature>
<keyword evidence="2 7" id="KW-0812">Transmembrane</keyword>
<name>A0A5N5KI23_9ROSI</name>
<dbReference type="PANTHER" id="PTHR47652">
    <property type="entry name" value="MITOCHONDRIAL IMPORT INNER MEMBRANE TRANSLOCASE SUBUNIT TIM44"/>
    <property type="match status" value="1"/>
</dbReference>
<feature type="compositionally biased region" description="Polar residues" evidence="6">
    <location>
        <begin position="60"/>
        <end position="76"/>
    </location>
</feature>
<evidence type="ECO:0000256" key="7">
    <source>
        <dbReference type="SAM" id="Phobius"/>
    </source>
</evidence>
<evidence type="ECO:0000256" key="1">
    <source>
        <dbReference type="ARBA" id="ARBA00004370"/>
    </source>
</evidence>
<feature type="region of interest" description="Disordered" evidence="6">
    <location>
        <begin position="54"/>
        <end position="83"/>
    </location>
</feature>
<feature type="transmembrane region" description="Helical" evidence="7">
    <location>
        <begin position="285"/>
        <end position="308"/>
    </location>
</feature>
<keyword evidence="4 7" id="KW-0472">Membrane</keyword>
<feature type="coiled-coil region" evidence="5">
    <location>
        <begin position="166"/>
        <end position="230"/>
    </location>
</feature>
<comment type="subcellular location">
    <subcellularLocation>
        <location evidence="1">Membrane</location>
    </subcellularLocation>
</comment>
<evidence type="ECO:0000256" key="4">
    <source>
        <dbReference type="ARBA" id="ARBA00023136"/>
    </source>
</evidence>
<dbReference type="AlphaFoldDB" id="A0A5N5KI23"/>
<feature type="region of interest" description="Disordered" evidence="6">
    <location>
        <begin position="410"/>
        <end position="460"/>
    </location>
</feature>
<dbReference type="Proteomes" id="UP000326939">
    <property type="component" value="Chromosome 13"/>
</dbReference>
<evidence type="ECO:0000256" key="6">
    <source>
        <dbReference type="SAM" id="MobiDB-lite"/>
    </source>
</evidence>
<evidence type="ECO:0000256" key="5">
    <source>
        <dbReference type="SAM" id="Coils"/>
    </source>
</evidence>
<keyword evidence="5" id="KW-0175">Coiled coil</keyword>
<sequence length="499" mass="55538">MMNLFALSLVFTSLFAAEVWSPGPAGNHPQEQQVEDVIEKEGHRVIVVETYEENGHHNTKVSISPEQPHPQQNQRQDGGVKFKSSSLVEKAKEKMEEEADYVHPNVGKGVFHGSGTEKRYPSEILCDGLGKCTQGVAKVLHMATGKVSEVAHDVMDKKKEMEHGAKDKAENLYEEAKNTASEKAHEAKELVEDVYEKAKEKTAEKAQDGKECAQESLNKVKHTVKEAKDSGKTIMSGVAHNITEKSEEVTEDVVEKTKESTKHASNRVITFVNHAKRYISDEVTALMGVVGLMGFGVAYGMCVWVTFISSYVLARVLPRQQFGVVQSKIYPVYFTAMAYSIGLALLGHLLAHNRRLLTNRAEMFQAYNLLASILMVLVNLLYLEPSATKAMFESMKIEKEEGRGREIPTAGFSEARHEQPATHATVSGTATTMPRAEETTPSPAQENREKEEMGSRIRTTSERLKTLNSYSSFLNILTLMALTWHLVYLSQRLHLPVAC</sequence>
<dbReference type="EMBL" id="VDCV01000013">
    <property type="protein sequence ID" value="KAB5529918.1"/>
    <property type="molecule type" value="Genomic_DNA"/>
</dbReference>
<feature type="compositionally biased region" description="Polar residues" evidence="6">
    <location>
        <begin position="422"/>
        <end position="432"/>
    </location>
</feature>
<protein>
    <recommendedName>
        <fullName evidence="9">TMEM205-like domain-containing protein</fullName>
    </recommendedName>
</protein>
<evidence type="ECO:0000256" key="2">
    <source>
        <dbReference type="ARBA" id="ARBA00022692"/>
    </source>
</evidence>
<dbReference type="InterPro" id="IPR025423">
    <property type="entry name" value="TMEM205-like"/>
</dbReference>
<evidence type="ECO:0000256" key="8">
    <source>
        <dbReference type="SAM" id="SignalP"/>
    </source>
</evidence>
<dbReference type="Pfam" id="PF13664">
    <property type="entry name" value="DUF4149"/>
    <property type="match status" value="1"/>
</dbReference>
<feature type="transmembrane region" description="Helical" evidence="7">
    <location>
        <begin position="467"/>
        <end position="487"/>
    </location>
</feature>
<dbReference type="GO" id="GO:0016020">
    <property type="term" value="C:membrane"/>
    <property type="evidence" value="ECO:0007669"/>
    <property type="project" value="UniProtKB-SubCell"/>
</dbReference>
<keyword evidence="11" id="KW-1185">Reference proteome</keyword>
<feature type="compositionally biased region" description="Basic and acidic residues" evidence="6">
    <location>
        <begin position="446"/>
        <end position="460"/>
    </location>
</feature>
<dbReference type="PANTHER" id="PTHR47652:SF3">
    <property type="entry name" value="MITOCHONDRIAL IMPORT INNER MEMBRANE TRANSLOCASE SUBUNIT TIM44"/>
    <property type="match status" value="1"/>
</dbReference>
<dbReference type="Gene3D" id="1.20.120.20">
    <property type="entry name" value="Apolipoprotein"/>
    <property type="match status" value="1"/>
</dbReference>
<proteinExistence type="predicted"/>
<evidence type="ECO:0000313" key="11">
    <source>
        <dbReference type="Proteomes" id="UP000326939"/>
    </source>
</evidence>
<feature type="transmembrane region" description="Helical" evidence="7">
    <location>
        <begin position="329"/>
        <end position="351"/>
    </location>
</feature>
<feature type="chain" id="PRO_5024415049" description="TMEM205-like domain-containing protein" evidence="8">
    <location>
        <begin position="17"/>
        <end position="499"/>
    </location>
</feature>
<evidence type="ECO:0000313" key="10">
    <source>
        <dbReference type="EMBL" id="KAB5529918.1"/>
    </source>
</evidence>
<feature type="signal peptide" evidence="8">
    <location>
        <begin position="1"/>
        <end position="16"/>
    </location>
</feature>
<reference evidence="11" key="1">
    <citation type="journal article" date="2019" name="Gigascience">
        <title>De novo genome assembly of the endangered Acer yangbiense, a plant species with extremely small populations endemic to Yunnan Province, China.</title>
        <authorList>
            <person name="Yang J."/>
            <person name="Wariss H.M."/>
            <person name="Tao L."/>
            <person name="Zhang R."/>
            <person name="Yun Q."/>
            <person name="Hollingsworth P."/>
            <person name="Dao Z."/>
            <person name="Luo G."/>
            <person name="Guo H."/>
            <person name="Ma Y."/>
            <person name="Sun W."/>
        </authorList>
    </citation>
    <scope>NUCLEOTIDE SEQUENCE [LARGE SCALE GENOMIC DNA]</scope>
    <source>
        <strain evidence="11">cv. br00</strain>
    </source>
</reference>
<gene>
    <name evidence="10" type="ORF">DKX38_019999</name>
</gene>
<evidence type="ECO:0000256" key="3">
    <source>
        <dbReference type="ARBA" id="ARBA00022989"/>
    </source>
</evidence>
<comment type="caution">
    <text evidence="10">The sequence shown here is derived from an EMBL/GenBank/DDBJ whole genome shotgun (WGS) entry which is preliminary data.</text>
</comment>
<organism evidence="10 11">
    <name type="scientific">Salix brachista</name>
    <dbReference type="NCBI Taxonomy" id="2182728"/>
    <lineage>
        <taxon>Eukaryota</taxon>
        <taxon>Viridiplantae</taxon>
        <taxon>Streptophyta</taxon>
        <taxon>Embryophyta</taxon>
        <taxon>Tracheophyta</taxon>
        <taxon>Spermatophyta</taxon>
        <taxon>Magnoliopsida</taxon>
        <taxon>eudicotyledons</taxon>
        <taxon>Gunneridae</taxon>
        <taxon>Pentapetalae</taxon>
        <taxon>rosids</taxon>
        <taxon>fabids</taxon>
        <taxon>Malpighiales</taxon>
        <taxon>Salicaceae</taxon>
        <taxon>Saliceae</taxon>
        <taxon>Salix</taxon>
    </lineage>
</organism>
<accession>A0A5N5KI23</accession>
<feature type="transmembrane region" description="Helical" evidence="7">
    <location>
        <begin position="363"/>
        <end position="383"/>
    </location>
</feature>
<keyword evidence="8" id="KW-0732">Signal</keyword>